<dbReference type="PANTHER" id="PTHR36699:SF1">
    <property type="entry name" value="L,D-TRANSPEPTIDASE YAFK-RELATED"/>
    <property type="match status" value="1"/>
</dbReference>
<keyword evidence="3" id="KW-0808">Transferase</keyword>
<dbReference type="InterPro" id="IPR005490">
    <property type="entry name" value="LD_TPept_cat_dom"/>
</dbReference>
<evidence type="ECO:0000256" key="8">
    <source>
        <dbReference type="SAM" id="SignalP"/>
    </source>
</evidence>
<evidence type="ECO:0000313" key="10">
    <source>
        <dbReference type="EMBL" id="WML92510.1"/>
    </source>
</evidence>
<dbReference type="PROSITE" id="PS52029">
    <property type="entry name" value="LD_TPASE"/>
    <property type="match status" value="1"/>
</dbReference>
<evidence type="ECO:0000256" key="2">
    <source>
        <dbReference type="ARBA" id="ARBA00005992"/>
    </source>
</evidence>
<sequence>MRLITAIILLVISSSAFCEIADRVVVSKSNKMLYLHKEGKVFASYPVAFGSVPAGHKEKEGDGRTPEGIYTIDFKKENSAYYKALHVSYPNLKDIEQAKISGVSSGGDIMIHGQKNGFGWAAFIVQRFNWTKGCVALANENMEQVWQSVNEGTAIEIQP</sequence>
<feature type="domain" description="L,D-TPase catalytic" evidence="9">
    <location>
        <begin position="22"/>
        <end position="158"/>
    </location>
</feature>
<protein>
    <submittedName>
        <fullName evidence="10">L,D-transpeptidase family protein</fullName>
    </submittedName>
</protein>
<organism evidence="10 11">
    <name type="scientific">Thiothrix lacustris</name>
    <dbReference type="NCBI Taxonomy" id="525917"/>
    <lineage>
        <taxon>Bacteria</taxon>
        <taxon>Pseudomonadati</taxon>
        <taxon>Pseudomonadota</taxon>
        <taxon>Gammaproteobacteria</taxon>
        <taxon>Thiotrichales</taxon>
        <taxon>Thiotrichaceae</taxon>
        <taxon>Thiothrix</taxon>
    </lineage>
</organism>
<keyword evidence="6 7" id="KW-0961">Cell wall biogenesis/degradation</keyword>
<feature type="signal peptide" evidence="8">
    <location>
        <begin position="1"/>
        <end position="18"/>
    </location>
</feature>
<dbReference type="Pfam" id="PF03734">
    <property type="entry name" value="YkuD"/>
    <property type="match status" value="1"/>
</dbReference>
<dbReference type="CDD" id="cd16913">
    <property type="entry name" value="YkuD_like"/>
    <property type="match status" value="1"/>
</dbReference>
<dbReference type="SUPFAM" id="SSF141523">
    <property type="entry name" value="L,D-transpeptidase catalytic domain-like"/>
    <property type="match status" value="1"/>
</dbReference>
<feature type="chain" id="PRO_5045898412" evidence="8">
    <location>
        <begin position="19"/>
        <end position="159"/>
    </location>
</feature>
<keyword evidence="4 7" id="KW-0133">Cell shape</keyword>
<evidence type="ECO:0000256" key="5">
    <source>
        <dbReference type="ARBA" id="ARBA00022984"/>
    </source>
</evidence>
<evidence type="ECO:0000256" key="6">
    <source>
        <dbReference type="ARBA" id="ARBA00023316"/>
    </source>
</evidence>
<comment type="pathway">
    <text evidence="1 7">Cell wall biogenesis; peptidoglycan biosynthesis.</text>
</comment>
<dbReference type="Gene3D" id="2.40.440.10">
    <property type="entry name" value="L,D-transpeptidase catalytic domain-like"/>
    <property type="match status" value="1"/>
</dbReference>
<name>A0ABY9MXH7_9GAMM</name>
<geneLocation type="plasmid" evidence="10 11">
    <name>pThlacMK1_1</name>
</geneLocation>
<evidence type="ECO:0000259" key="9">
    <source>
        <dbReference type="PROSITE" id="PS52029"/>
    </source>
</evidence>
<keyword evidence="8" id="KW-0732">Signal</keyword>
<evidence type="ECO:0000256" key="4">
    <source>
        <dbReference type="ARBA" id="ARBA00022960"/>
    </source>
</evidence>
<proteinExistence type="inferred from homology"/>
<keyword evidence="5 7" id="KW-0573">Peptidoglycan synthesis</keyword>
<dbReference type="InterPro" id="IPR038063">
    <property type="entry name" value="Transpep_catalytic_dom"/>
</dbReference>
<keyword evidence="11" id="KW-1185">Reference proteome</keyword>
<accession>A0ABY9MXH7</accession>
<evidence type="ECO:0000256" key="1">
    <source>
        <dbReference type="ARBA" id="ARBA00004752"/>
    </source>
</evidence>
<gene>
    <name evidence="10" type="ORF">RCF98_17535</name>
</gene>
<evidence type="ECO:0000313" key="11">
    <source>
        <dbReference type="Proteomes" id="UP001236657"/>
    </source>
</evidence>
<dbReference type="PANTHER" id="PTHR36699">
    <property type="entry name" value="LD-TRANSPEPTIDASE"/>
    <property type="match status" value="1"/>
</dbReference>
<keyword evidence="10" id="KW-0614">Plasmid</keyword>
<evidence type="ECO:0000256" key="3">
    <source>
        <dbReference type="ARBA" id="ARBA00022679"/>
    </source>
</evidence>
<feature type="active site" description="Proton donor/acceptor" evidence="7">
    <location>
        <position position="112"/>
    </location>
</feature>
<comment type="similarity">
    <text evidence="2">Belongs to the YkuD family.</text>
</comment>
<dbReference type="RefSeq" id="WP_308898881.1">
    <property type="nucleotide sequence ID" value="NZ_CP133219.1"/>
</dbReference>
<reference evidence="10 11" key="1">
    <citation type="submission" date="2023-08" db="EMBL/GenBank/DDBJ databases">
        <title>New molecular markers tilS and rpoB for phylogenetic and monitoring studies of the genus Thiothrix biodiversity.</title>
        <authorList>
            <person name="Ravin N.V."/>
            <person name="Smolyakov D."/>
            <person name="Markov N.D."/>
            <person name="Beletsky A.V."/>
            <person name="Mardanov A.V."/>
            <person name="Rudenko T.S."/>
            <person name="Grabovich M.Y."/>
        </authorList>
    </citation>
    <scope>NUCLEOTIDE SEQUENCE [LARGE SCALE GENOMIC DNA]</scope>
    <source>
        <strain evidence="10 11">MK1</strain>
        <plasmid evidence="10 11">pThlacMK1_1</plasmid>
    </source>
</reference>
<dbReference type="EMBL" id="CP133219">
    <property type="protein sequence ID" value="WML92510.1"/>
    <property type="molecule type" value="Genomic_DNA"/>
</dbReference>
<evidence type="ECO:0000256" key="7">
    <source>
        <dbReference type="PROSITE-ProRule" id="PRU01373"/>
    </source>
</evidence>
<dbReference type="Proteomes" id="UP001236657">
    <property type="component" value="Plasmid pThlacMK1_1"/>
</dbReference>
<feature type="active site" description="Nucleophile" evidence="7">
    <location>
        <position position="134"/>
    </location>
</feature>